<dbReference type="EMBL" id="CP029479">
    <property type="protein sequence ID" value="AWM77244.1"/>
    <property type="molecule type" value="Genomic_DNA"/>
</dbReference>
<name>A0A2Z3I1D8_9CAUL</name>
<keyword evidence="3" id="KW-1185">Reference proteome</keyword>
<reference evidence="3" key="1">
    <citation type="submission" date="2018-05" db="EMBL/GenBank/DDBJ databases">
        <title>Genome sequencing of Phenylobacterium sp. HYN0004.</title>
        <authorList>
            <person name="Yi H."/>
            <person name="Baek C."/>
        </authorList>
    </citation>
    <scope>NUCLEOTIDE SEQUENCE [LARGE SCALE GENOMIC DNA]</scope>
    <source>
        <strain evidence="3">HYN0004</strain>
    </source>
</reference>
<accession>A0A2Z3I1D8</accession>
<feature type="domain" description="Transcription factor zinc-finger" evidence="1">
    <location>
        <begin position="6"/>
        <end position="43"/>
    </location>
</feature>
<dbReference type="Proteomes" id="UP000247763">
    <property type="component" value="Chromosome"/>
</dbReference>
<evidence type="ECO:0000313" key="2">
    <source>
        <dbReference type="EMBL" id="AWM77244.1"/>
    </source>
</evidence>
<dbReference type="OrthoDB" id="9814037at2"/>
<proteinExistence type="predicted"/>
<evidence type="ECO:0000259" key="1">
    <source>
        <dbReference type="Pfam" id="PF13453"/>
    </source>
</evidence>
<dbReference type="InterPro" id="IPR027392">
    <property type="entry name" value="TF_Znf"/>
</dbReference>
<organism evidence="2 3">
    <name type="scientific">Phenylobacterium parvum</name>
    <dbReference type="NCBI Taxonomy" id="2201350"/>
    <lineage>
        <taxon>Bacteria</taxon>
        <taxon>Pseudomonadati</taxon>
        <taxon>Pseudomonadota</taxon>
        <taxon>Alphaproteobacteria</taxon>
        <taxon>Caulobacterales</taxon>
        <taxon>Caulobacteraceae</taxon>
        <taxon>Phenylobacterium</taxon>
    </lineage>
</organism>
<dbReference type="Pfam" id="PF13453">
    <property type="entry name" value="Zn_ribbon_TFIIB"/>
    <property type="match status" value="1"/>
</dbReference>
<protein>
    <recommendedName>
        <fullName evidence="1">Transcription factor zinc-finger domain-containing protein</fullName>
    </recommendedName>
</protein>
<sequence length="109" mass="13025">MPLLLCPNCNTSMQTVSRSGVELDMCPSCRGIWMDRGELEKVLGAVRDESDDQGRARQSLEREADAFRRDPQEWVRRHPYDEGRRSYKWDDDDHWKKKKKRFDIFDIFD</sequence>
<dbReference type="KEGG" id="phb:HYN04_05400"/>
<dbReference type="AlphaFoldDB" id="A0A2Z3I1D8"/>
<evidence type="ECO:0000313" key="3">
    <source>
        <dbReference type="Proteomes" id="UP000247763"/>
    </source>
</evidence>
<dbReference type="RefSeq" id="WP_110449813.1">
    <property type="nucleotide sequence ID" value="NZ_CP029479.1"/>
</dbReference>
<gene>
    <name evidence="2" type="ORF">HYN04_05400</name>
</gene>